<name>A0ABX7XSS6_9BACT</name>
<keyword evidence="2" id="KW-0378">Hydrolase</keyword>
<dbReference type="CDD" id="cd00085">
    <property type="entry name" value="HNHc"/>
    <property type="match status" value="1"/>
</dbReference>
<keyword evidence="2" id="KW-0540">Nuclease</keyword>
<sequence length="257" mass="29197">MSEITERQLVLPALYMMAKSSDGIISTSDLILQLANVMHPTGIDAEILAGRKDTHFSQKVRNLKSHDTLVKQGYATNYENGFKLTEKGFEYLDSHKEALDYLLQDNFNYEDVKTAIDNISLCGENKVLPLEEIVSEGSLVTRTIQTRERSTRLRKIAIEHFTCNGEISCHCCGFNFPTFYGQRYGQDCIEIHHVKPIFQYEENTFEQVAEKALENLLPVCPNCHRVIHKNHIGSESISSFISEIKKSMSQTSVQSAR</sequence>
<organism evidence="2 3">
    <name type="scientific">Prevotella melaninogenica</name>
    <dbReference type="NCBI Taxonomy" id="28132"/>
    <lineage>
        <taxon>Bacteria</taxon>
        <taxon>Pseudomonadati</taxon>
        <taxon>Bacteroidota</taxon>
        <taxon>Bacteroidia</taxon>
        <taxon>Bacteroidales</taxon>
        <taxon>Prevotellaceae</taxon>
        <taxon>Prevotella</taxon>
    </lineage>
</organism>
<reference evidence="2 3" key="1">
    <citation type="submission" date="2021-03" db="EMBL/GenBank/DDBJ databases">
        <title>Human Oral Microbial Genomes.</title>
        <authorList>
            <person name="Johnston C.D."/>
            <person name="Chen T."/>
            <person name="Dewhirst F.E."/>
        </authorList>
    </citation>
    <scope>NUCLEOTIDE SEQUENCE [LARGE SCALE GENOMIC DNA]</scope>
    <source>
        <strain evidence="2 3">F0054</strain>
    </source>
</reference>
<evidence type="ECO:0000259" key="1">
    <source>
        <dbReference type="Pfam" id="PF01844"/>
    </source>
</evidence>
<dbReference type="InterPro" id="IPR002711">
    <property type="entry name" value="HNH"/>
</dbReference>
<dbReference type="Gene3D" id="1.10.30.50">
    <property type="match status" value="1"/>
</dbReference>
<evidence type="ECO:0000313" key="3">
    <source>
        <dbReference type="Proteomes" id="UP000682195"/>
    </source>
</evidence>
<keyword evidence="3" id="KW-1185">Reference proteome</keyword>
<evidence type="ECO:0000313" key="2">
    <source>
        <dbReference type="EMBL" id="QUB76591.1"/>
    </source>
</evidence>
<dbReference type="Proteomes" id="UP000682195">
    <property type="component" value="Chromosome 2"/>
</dbReference>
<dbReference type="EMBL" id="CP072362">
    <property type="protein sequence ID" value="QUB76591.1"/>
    <property type="molecule type" value="Genomic_DNA"/>
</dbReference>
<dbReference type="RefSeq" id="WP_211808461.1">
    <property type="nucleotide sequence ID" value="NZ_CP072362.1"/>
</dbReference>
<dbReference type="InterPro" id="IPR003615">
    <property type="entry name" value="HNH_nuc"/>
</dbReference>
<protein>
    <submittedName>
        <fullName evidence="2">HNH endonuclease</fullName>
    </submittedName>
</protein>
<dbReference type="Pfam" id="PF01844">
    <property type="entry name" value="HNH"/>
    <property type="match status" value="1"/>
</dbReference>
<feature type="domain" description="HNH" evidence="1">
    <location>
        <begin position="169"/>
        <end position="229"/>
    </location>
</feature>
<proteinExistence type="predicted"/>
<accession>A0ABX7XSS6</accession>
<keyword evidence="2" id="KW-0255">Endonuclease</keyword>
<dbReference type="GO" id="GO:0004519">
    <property type="term" value="F:endonuclease activity"/>
    <property type="evidence" value="ECO:0007669"/>
    <property type="project" value="UniProtKB-KW"/>
</dbReference>
<gene>
    <name evidence="2" type="ORF">J5A58_12815</name>
</gene>